<reference evidence="1" key="2">
    <citation type="journal article" date="2015" name="Data Brief">
        <title>Shoot transcriptome of the giant reed, Arundo donax.</title>
        <authorList>
            <person name="Barrero R.A."/>
            <person name="Guerrero F.D."/>
            <person name="Moolhuijzen P."/>
            <person name="Goolsby J.A."/>
            <person name="Tidwell J."/>
            <person name="Bellgard S.E."/>
            <person name="Bellgard M.I."/>
        </authorList>
    </citation>
    <scope>NUCLEOTIDE SEQUENCE</scope>
    <source>
        <tissue evidence="1">Shoot tissue taken approximately 20 cm above the soil surface</tissue>
    </source>
</reference>
<dbReference type="AlphaFoldDB" id="A0A0A9A0X6"/>
<reference evidence="1" key="1">
    <citation type="submission" date="2014-09" db="EMBL/GenBank/DDBJ databases">
        <authorList>
            <person name="Magalhaes I.L.F."/>
            <person name="Oliveira U."/>
            <person name="Santos F.R."/>
            <person name="Vidigal T.H.D.A."/>
            <person name="Brescovit A.D."/>
            <person name="Santos A.J."/>
        </authorList>
    </citation>
    <scope>NUCLEOTIDE SEQUENCE</scope>
    <source>
        <tissue evidence="1">Shoot tissue taken approximately 20 cm above the soil surface</tissue>
    </source>
</reference>
<protein>
    <submittedName>
        <fullName evidence="1">Uncharacterized protein</fullName>
    </submittedName>
</protein>
<evidence type="ECO:0000313" key="1">
    <source>
        <dbReference type="EMBL" id="JAD45319.1"/>
    </source>
</evidence>
<organism evidence="1">
    <name type="scientific">Arundo donax</name>
    <name type="common">Giant reed</name>
    <name type="synonym">Donax arundinaceus</name>
    <dbReference type="NCBI Taxonomy" id="35708"/>
    <lineage>
        <taxon>Eukaryota</taxon>
        <taxon>Viridiplantae</taxon>
        <taxon>Streptophyta</taxon>
        <taxon>Embryophyta</taxon>
        <taxon>Tracheophyta</taxon>
        <taxon>Spermatophyta</taxon>
        <taxon>Magnoliopsida</taxon>
        <taxon>Liliopsida</taxon>
        <taxon>Poales</taxon>
        <taxon>Poaceae</taxon>
        <taxon>PACMAD clade</taxon>
        <taxon>Arundinoideae</taxon>
        <taxon>Arundineae</taxon>
        <taxon>Arundo</taxon>
    </lineage>
</organism>
<accession>A0A0A9A0X6</accession>
<proteinExistence type="predicted"/>
<dbReference type="EMBL" id="GBRH01252576">
    <property type="protein sequence ID" value="JAD45319.1"/>
    <property type="molecule type" value="Transcribed_RNA"/>
</dbReference>
<sequence length="27" mass="3166">MRASSWDRVGERRVSCVWEMAMRHGTA</sequence>
<name>A0A0A9A0X6_ARUDO</name>